<sequence length="214" mass="24537">MRWKDCIGTYRSYISLGSTCQTAYQLKRLGLRQFAGPLDWFMSPSTPDLSRLIRSRFNGFMAFDQLQLQGSTADCYIVKDNAYAVVSYHDFSNYVPVELWAEAYPPFKEKINRRIEYFMKTVKNTSNSPICFIRVQASKTEAVQLKAALNTLVRGKFRLLIVNHHLDHSQEITHEDWGLAGIGSVTVPVGNDWRGSNQAWDNIMNGFRVKAVRQ</sequence>
<dbReference type="EMBL" id="BMGR01000006">
    <property type="protein sequence ID" value="GGG03733.1"/>
    <property type="molecule type" value="Genomic_DNA"/>
</dbReference>
<evidence type="ECO:0000313" key="2">
    <source>
        <dbReference type="Proteomes" id="UP000644756"/>
    </source>
</evidence>
<proteinExistence type="predicted"/>
<dbReference type="Pfam" id="PF08795">
    <property type="entry name" value="DUF1796"/>
    <property type="match status" value="1"/>
</dbReference>
<keyword evidence="2" id="KW-1185">Reference proteome</keyword>
<reference evidence="1" key="1">
    <citation type="journal article" date="2014" name="Int. J. Syst. Evol. Microbiol.">
        <title>Complete genome sequence of Corynebacterium casei LMG S-19264T (=DSM 44701T), isolated from a smear-ripened cheese.</title>
        <authorList>
            <consortium name="US DOE Joint Genome Institute (JGI-PGF)"/>
            <person name="Walter F."/>
            <person name="Albersmeier A."/>
            <person name="Kalinowski J."/>
            <person name="Ruckert C."/>
        </authorList>
    </citation>
    <scope>NUCLEOTIDE SEQUENCE</scope>
    <source>
        <strain evidence="1">CGMCC 1.12987</strain>
    </source>
</reference>
<dbReference type="RefSeq" id="WP_188531027.1">
    <property type="nucleotide sequence ID" value="NZ_BMGR01000006.1"/>
</dbReference>
<dbReference type="InterPro" id="IPR014903">
    <property type="entry name" value="DUF1796"/>
</dbReference>
<name>A0A917FUH8_9BACL</name>
<accession>A0A917FUH8</accession>
<evidence type="ECO:0008006" key="3">
    <source>
        <dbReference type="Google" id="ProtNLM"/>
    </source>
</evidence>
<protein>
    <recommendedName>
        <fullName evidence="3">Peptidase</fullName>
    </recommendedName>
</protein>
<organism evidence="1 2">
    <name type="scientific">Paenibacillus abyssi</name>
    <dbReference type="NCBI Taxonomy" id="1340531"/>
    <lineage>
        <taxon>Bacteria</taxon>
        <taxon>Bacillati</taxon>
        <taxon>Bacillota</taxon>
        <taxon>Bacilli</taxon>
        <taxon>Bacillales</taxon>
        <taxon>Paenibacillaceae</taxon>
        <taxon>Paenibacillus</taxon>
    </lineage>
</organism>
<gene>
    <name evidence="1" type="ORF">GCM10010916_21030</name>
</gene>
<evidence type="ECO:0000313" key="1">
    <source>
        <dbReference type="EMBL" id="GGG03733.1"/>
    </source>
</evidence>
<dbReference type="Proteomes" id="UP000644756">
    <property type="component" value="Unassembled WGS sequence"/>
</dbReference>
<dbReference type="AlphaFoldDB" id="A0A917FUH8"/>
<reference evidence="1" key="2">
    <citation type="submission" date="2020-09" db="EMBL/GenBank/DDBJ databases">
        <authorList>
            <person name="Sun Q."/>
            <person name="Zhou Y."/>
        </authorList>
    </citation>
    <scope>NUCLEOTIDE SEQUENCE</scope>
    <source>
        <strain evidence="1">CGMCC 1.12987</strain>
    </source>
</reference>
<comment type="caution">
    <text evidence="1">The sequence shown here is derived from an EMBL/GenBank/DDBJ whole genome shotgun (WGS) entry which is preliminary data.</text>
</comment>